<dbReference type="InterPro" id="IPR006175">
    <property type="entry name" value="YjgF/YER057c/UK114"/>
</dbReference>
<accession>A0A0D2D173</accession>
<gene>
    <name evidence="1" type="ORF">PV06_10656</name>
</gene>
<dbReference type="STRING" id="215243.A0A0D2D173"/>
<dbReference type="VEuPathDB" id="FungiDB:PV06_10656"/>
<dbReference type="InterPro" id="IPR035959">
    <property type="entry name" value="RutC-like_sf"/>
</dbReference>
<keyword evidence="2" id="KW-1185">Reference proteome</keyword>
<reference evidence="1 2" key="1">
    <citation type="submission" date="2015-01" db="EMBL/GenBank/DDBJ databases">
        <title>The Genome Sequence of Exophiala oligosperma CBS72588.</title>
        <authorList>
            <consortium name="The Broad Institute Genomics Platform"/>
            <person name="Cuomo C."/>
            <person name="de Hoog S."/>
            <person name="Gorbushina A."/>
            <person name="Stielow B."/>
            <person name="Teixiera M."/>
            <person name="Abouelleil A."/>
            <person name="Chapman S.B."/>
            <person name="Priest M."/>
            <person name="Young S.K."/>
            <person name="Wortman J."/>
            <person name="Nusbaum C."/>
            <person name="Birren B."/>
        </authorList>
    </citation>
    <scope>NUCLEOTIDE SEQUENCE [LARGE SCALE GENOMIC DNA]</scope>
    <source>
        <strain evidence="1 2">CBS 72588</strain>
    </source>
</reference>
<dbReference type="RefSeq" id="XP_016257239.1">
    <property type="nucleotide sequence ID" value="XM_016412225.1"/>
</dbReference>
<organism evidence="1 2">
    <name type="scientific">Exophiala oligosperma</name>
    <dbReference type="NCBI Taxonomy" id="215243"/>
    <lineage>
        <taxon>Eukaryota</taxon>
        <taxon>Fungi</taxon>
        <taxon>Dikarya</taxon>
        <taxon>Ascomycota</taxon>
        <taxon>Pezizomycotina</taxon>
        <taxon>Eurotiomycetes</taxon>
        <taxon>Chaetothyriomycetidae</taxon>
        <taxon>Chaetothyriales</taxon>
        <taxon>Herpotrichiellaceae</taxon>
        <taxon>Exophiala</taxon>
    </lineage>
</organism>
<dbReference type="HOGENOM" id="CLU_100715_1_0_1"/>
<evidence type="ECO:0000313" key="1">
    <source>
        <dbReference type="EMBL" id="KIW37023.1"/>
    </source>
</evidence>
<dbReference type="EMBL" id="KN847346">
    <property type="protein sequence ID" value="KIW37023.1"/>
    <property type="molecule type" value="Genomic_DNA"/>
</dbReference>
<dbReference type="OrthoDB" id="309640at2759"/>
<sequence>MGSDQNTSSRDGLRTSNPPGFLSKIAGDLSASQAVVVPPNVSLVVTSGQCGFREDGSIPEDIQEQVDQAFQNAERVLKAAGVAQGWQNVYEMTLYYTSLDEPFVSALQSTKRRYLGDNRPVLTGLMVPEGYQGSVFEMTLHAYISN</sequence>
<evidence type="ECO:0000313" key="2">
    <source>
        <dbReference type="Proteomes" id="UP000053342"/>
    </source>
</evidence>
<proteinExistence type="predicted"/>
<dbReference type="SUPFAM" id="SSF55298">
    <property type="entry name" value="YjgF-like"/>
    <property type="match status" value="1"/>
</dbReference>
<dbReference type="Proteomes" id="UP000053342">
    <property type="component" value="Unassembled WGS sequence"/>
</dbReference>
<dbReference type="AlphaFoldDB" id="A0A0D2D173"/>
<name>A0A0D2D173_9EURO</name>
<protein>
    <submittedName>
        <fullName evidence="1">Uncharacterized protein</fullName>
    </submittedName>
</protein>
<dbReference type="Pfam" id="PF01042">
    <property type="entry name" value="Ribonuc_L-PSP"/>
    <property type="match status" value="1"/>
</dbReference>
<dbReference type="Gene3D" id="3.30.1330.40">
    <property type="entry name" value="RutC-like"/>
    <property type="match status" value="1"/>
</dbReference>
<dbReference type="GeneID" id="27362730"/>